<evidence type="ECO:0000256" key="4">
    <source>
        <dbReference type="RuleBase" id="RU363090"/>
    </source>
</evidence>
<dbReference type="GO" id="GO:0016301">
    <property type="term" value="F:kinase activity"/>
    <property type="evidence" value="ECO:0007669"/>
    <property type="project" value="UniProtKB-KW"/>
</dbReference>
<organism evidence="5">
    <name type="scientific">Spironucleus salmonicida</name>
    <dbReference type="NCBI Taxonomy" id="348837"/>
    <lineage>
        <taxon>Eukaryota</taxon>
        <taxon>Metamonada</taxon>
        <taxon>Diplomonadida</taxon>
        <taxon>Hexamitidae</taxon>
        <taxon>Hexamitinae</taxon>
        <taxon>Spironucleus</taxon>
    </lineage>
</organism>
<dbReference type="GeneID" id="94299539"/>
<dbReference type="KEGG" id="ssao:94299539"/>
<dbReference type="OrthoDB" id="2573163at2759"/>
<dbReference type="EC" id="2.7.-.-" evidence="4"/>
<dbReference type="GO" id="GO:0005737">
    <property type="term" value="C:cytoplasm"/>
    <property type="evidence" value="ECO:0007669"/>
    <property type="project" value="TreeGrafter"/>
</dbReference>
<dbReference type="InterPro" id="IPR038286">
    <property type="entry name" value="IPK_sf"/>
</dbReference>
<dbReference type="Pfam" id="PF03770">
    <property type="entry name" value="IPK"/>
    <property type="match status" value="1"/>
</dbReference>
<dbReference type="GO" id="GO:0032958">
    <property type="term" value="P:inositol phosphate biosynthetic process"/>
    <property type="evidence" value="ECO:0007669"/>
    <property type="project" value="InterPro"/>
</dbReference>
<dbReference type="SUPFAM" id="SSF56104">
    <property type="entry name" value="SAICAR synthase-like"/>
    <property type="match status" value="1"/>
</dbReference>
<dbReference type="EMBL" id="KI546101">
    <property type="protein sequence ID" value="EST45063.1"/>
    <property type="molecule type" value="Genomic_DNA"/>
</dbReference>
<evidence type="ECO:0000313" key="7">
    <source>
        <dbReference type="Proteomes" id="UP000018208"/>
    </source>
</evidence>
<dbReference type="PANTHER" id="PTHR12400">
    <property type="entry name" value="INOSITOL POLYPHOSPHATE KINASE"/>
    <property type="match status" value="1"/>
</dbReference>
<reference evidence="5 6" key="1">
    <citation type="journal article" date="2014" name="PLoS Genet.">
        <title>The Genome of Spironucleus salmonicida Highlights a Fish Pathogen Adapted to Fluctuating Environments.</title>
        <authorList>
            <person name="Xu F."/>
            <person name="Jerlstrom-Hultqvist J."/>
            <person name="Einarsson E."/>
            <person name="Astvaldsson A."/>
            <person name="Svard S.G."/>
            <person name="Andersson J.O."/>
        </authorList>
    </citation>
    <scope>NUCLEOTIDE SEQUENCE</scope>
    <source>
        <strain evidence="6">ATCC 50377</strain>
    </source>
</reference>
<proteinExistence type="inferred from homology"/>
<accession>V6LL20</accession>
<evidence type="ECO:0000313" key="6">
    <source>
        <dbReference type="EMBL" id="KAH0573396.1"/>
    </source>
</evidence>
<keyword evidence="3 4" id="KW-0418">Kinase</keyword>
<evidence type="ECO:0000256" key="2">
    <source>
        <dbReference type="ARBA" id="ARBA00022679"/>
    </source>
</evidence>
<dbReference type="AlphaFoldDB" id="V6LL20"/>
<dbReference type="InterPro" id="IPR005522">
    <property type="entry name" value="IPK"/>
</dbReference>
<keyword evidence="7" id="KW-1185">Reference proteome</keyword>
<dbReference type="GO" id="GO:0005634">
    <property type="term" value="C:nucleus"/>
    <property type="evidence" value="ECO:0007669"/>
    <property type="project" value="TreeGrafter"/>
</dbReference>
<evidence type="ECO:0000256" key="3">
    <source>
        <dbReference type="ARBA" id="ARBA00022777"/>
    </source>
</evidence>
<protein>
    <recommendedName>
        <fullName evidence="4">Kinase</fullName>
        <ecNumber evidence="4">2.7.-.-</ecNumber>
    </recommendedName>
</protein>
<dbReference type="Proteomes" id="UP000018208">
    <property type="component" value="Unassembled WGS sequence"/>
</dbReference>
<comment type="similarity">
    <text evidence="1 4">Belongs to the inositol phosphokinase (IPK) family.</text>
</comment>
<dbReference type="Gene3D" id="3.30.470.160">
    <property type="entry name" value="Inositol polyphosphate kinase"/>
    <property type="match status" value="1"/>
</dbReference>
<sequence length="215" mass="25107">MGKILFKSHSLVWIDEEGLFVKETNYYEAYFYQNLPTGFEKITIPCKQVILSLDRGYKQNSHIIKLDWLDIITFLDLKLGFLSVTPRNKLKIQSHINKCRSSTSQTLGFRLQQGFDGYRNITSKYGYQLSELDLQDILVNFVNQNKDEFIRTISSMIQVIQYHQTELFGTGLLIYYDSVNNLSIKLIDFANSSTNLLYKDNMVQILKNIVRLFTQ</sequence>
<dbReference type="VEuPathDB" id="GiardiaDB:SS50377_25516"/>
<evidence type="ECO:0000256" key="1">
    <source>
        <dbReference type="ARBA" id="ARBA00007374"/>
    </source>
</evidence>
<name>V6LL20_9EUKA</name>
<evidence type="ECO:0000313" key="5">
    <source>
        <dbReference type="EMBL" id="EST45063.1"/>
    </source>
</evidence>
<gene>
    <name evidence="6" type="ORF">SS50377_25516</name>
    <name evidence="5" type="ORF">SS50377_jh069</name>
</gene>
<dbReference type="RefSeq" id="XP_067764169.1">
    <property type="nucleotide sequence ID" value="XM_067909348.1"/>
</dbReference>
<keyword evidence="2 4" id="KW-0808">Transferase</keyword>
<dbReference type="EMBL" id="AUWU02000005">
    <property type="protein sequence ID" value="KAH0573396.1"/>
    <property type="molecule type" value="Genomic_DNA"/>
</dbReference>
<dbReference type="PANTHER" id="PTHR12400:SF21">
    <property type="entry name" value="KINASE"/>
    <property type="match status" value="1"/>
</dbReference>
<reference evidence="6" key="2">
    <citation type="submission" date="2020-12" db="EMBL/GenBank/DDBJ databases">
        <title>New Spironucleus salmonicida genome in near-complete chromosomes.</title>
        <authorList>
            <person name="Xu F."/>
            <person name="Kurt Z."/>
            <person name="Jimenez-Gonzalez A."/>
            <person name="Astvaldsson A."/>
            <person name="Andersson J.O."/>
            <person name="Svard S.G."/>
        </authorList>
    </citation>
    <scope>NUCLEOTIDE SEQUENCE</scope>
    <source>
        <strain evidence="6">ATCC 50377</strain>
    </source>
</reference>